<dbReference type="GO" id="GO:0043022">
    <property type="term" value="F:ribosome binding"/>
    <property type="evidence" value="ECO:0007669"/>
    <property type="project" value="TreeGrafter"/>
</dbReference>
<dbReference type="InParanoid" id="A0A6P7LEQ0"/>
<protein>
    <submittedName>
        <fullName evidence="2">M-AAA protease-interacting protein 1, mitochondrial-like isoform X1</fullName>
    </submittedName>
</protein>
<evidence type="ECO:0000313" key="1">
    <source>
        <dbReference type="Proteomes" id="UP000515150"/>
    </source>
</evidence>
<dbReference type="OrthoDB" id="7249367at2759"/>
<dbReference type="AlphaFoldDB" id="A0A6P7LEQ0"/>
<proteinExistence type="predicted"/>
<dbReference type="Proteomes" id="UP000515150">
    <property type="component" value="Chromosome 21"/>
</dbReference>
<evidence type="ECO:0000313" key="2">
    <source>
        <dbReference type="RefSeq" id="XP_028992638.1"/>
    </source>
</evidence>
<dbReference type="RefSeq" id="XP_028992638.1">
    <property type="nucleotide sequence ID" value="XM_029136805.3"/>
</dbReference>
<dbReference type="PANTHER" id="PTHR13333:SF5">
    <property type="entry name" value="M-AAA PROTEASE-INTERACTING PROTEIN 1, MITOCHONDRIAL"/>
    <property type="match status" value="1"/>
</dbReference>
<keyword evidence="1" id="KW-1185">Reference proteome</keyword>
<dbReference type="GO" id="GO:0032979">
    <property type="term" value="P:protein insertion into mitochondrial inner membrane from matrix"/>
    <property type="evidence" value="ECO:0007669"/>
    <property type="project" value="TreeGrafter"/>
</dbReference>
<dbReference type="GO" id="GO:0005743">
    <property type="term" value="C:mitochondrial inner membrane"/>
    <property type="evidence" value="ECO:0007669"/>
    <property type="project" value="TreeGrafter"/>
</dbReference>
<dbReference type="PANTHER" id="PTHR13333">
    <property type="entry name" value="M-AAA PROTEASE-INTERACTING PROTEIN 1, MITOCHONDRIAL"/>
    <property type="match status" value="1"/>
</dbReference>
<gene>
    <name evidence="2" type="primary">LOC114847265</name>
</gene>
<name>A0A6P7LEQ0_BETSP</name>
<organism evidence="1 2">
    <name type="scientific">Betta splendens</name>
    <name type="common">Siamese fighting fish</name>
    <dbReference type="NCBI Taxonomy" id="158456"/>
    <lineage>
        <taxon>Eukaryota</taxon>
        <taxon>Metazoa</taxon>
        <taxon>Chordata</taxon>
        <taxon>Craniata</taxon>
        <taxon>Vertebrata</taxon>
        <taxon>Euteleostomi</taxon>
        <taxon>Actinopterygii</taxon>
        <taxon>Neopterygii</taxon>
        <taxon>Teleostei</taxon>
        <taxon>Neoteleostei</taxon>
        <taxon>Acanthomorphata</taxon>
        <taxon>Anabantaria</taxon>
        <taxon>Anabantiformes</taxon>
        <taxon>Anabantoidei</taxon>
        <taxon>Osphronemidae</taxon>
        <taxon>Betta</taxon>
    </lineage>
</organism>
<reference evidence="2" key="1">
    <citation type="submission" date="2025-08" db="UniProtKB">
        <authorList>
            <consortium name="RefSeq"/>
        </authorList>
    </citation>
    <scope>IDENTIFICATION</scope>
</reference>
<dbReference type="GeneID" id="114847265"/>
<dbReference type="KEGG" id="bspl:114847265"/>
<accession>A0A6P7LEQ0</accession>
<sequence>MALFMLRHGRRFPSTVRFTSVFSNKGVVLNRSSRTRLPPPSPVAVAATAVRACSSHEQEQAKQAIKRFEVVPGPMFWIKSRIYYFLIKTFFDKDFNVKTFIEGATKAFSHVSRLQFDALEGLVAKELLGPMKLNYRWMPLHERQGLAADHIMSAIPNNVEFYTDTLGQHVVGTKRASLSFGFITVSSSSQSCVFREEVAGKEGTGVKSLRVAVYEFRMELNTKVRPHWMIITLHHSMRKPNLESKL</sequence>